<protein>
    <submittedName>
        <fullName evidence="1">Uncharacterized protein</fullName>
    </submittedName>
</protein>
<proteinExistence type="predicted"/>
<evidence type="ECO:0000313" key="1">
    <source>
        <dbReference type="EMBL" id="CAA9346745.1"/>
    </source>
</evidence>
<accession>A0A6J4M0R3</accession>
<sequence length="75" mass="8009">MAWCVTPEGADSWNDKAAHFLPTGMSEGWLCFESGEDKRRLSPVPAGWADKGDAELWALCGTAQPVKKRGTTGGA</sequence>
<organism evidence="1">
    <name type="scientific">uncultured Gemmatimonadota bacterium</name>
    <dbReference type="NCBI Taxonomy" id="203437"/>
    <lineage>
        <taxon>Bacteria</taxon>
        <taxon>Pseudomonadati</taxon>
        <taxon>Gemmatimonadota</taxon>
        <taxon>environmental samples</taxon>
    </lineage>
</organism>
<reference evidence="1" key="1">
    <citation type="submission" date="2020-02" db="EMBL/GenBank/DDBJ databases">
        <authorList>
            <person name="Meier V. D."/>
        </authorList>
    </citation>
    <scope>NUCLEOTIDE SEQUENCE</scope>
    <source>
        <strain evidence="1">AVDCRST_MAG89</strain>
    </source>
</reference>
<dbReference type="AlphaFoldDB" id="A0A6J4M0R3"/>
<dbReference type="EMBL" id="CADCTV010000606">
    <property type="protein sequence ID" value="CAA9346745.1"/>
    <property type="molecule type" value="Genomic_DNA"/>
</dbReference>
<name>A0A6J4M0R3_9BACT</name>
<gene>
    <name evidence="1" type="ORF">AVDCRST_MAG89-2905</name>
</gene>